<dbReference type="Proteomes" id="UP000229498">
    <property type="component" value="Unassembled WGS sequence"/>
</dbReference>
<dbReference type="InterPro" id="IPR025979">
    <property type="entry name" value="ChrR-like_cupin_dom"/>
</dbReference>
<dbReference type="EMBL" id="PHIG01000048">
    <property type="protein sequence ID" value="PJK28072.1"/>
    <property type="molecule type" value="Genomic_DNA"/>
</dbReference>
<dbReference type="Pfam" id="PF12973">
    <property type="entry name" value="Cupin_7"/>
    <property type="match status" value="1"/>
</dbReference>
<name>A0A2M9FX79_9PROT</name>
<comment type="caution">
    <text evidence="2">The sequence shown here is derived from an EMBL/GenBank/DDBJ whole genome shotgun (WGS) entry which is preliminary data.</text>
</comment>
<sequence>MGGALGRGPERGREYAMNEIFHSQDGALPKPTEGTLVQRTAGTSWQESDTEGFLVKPLHEDPDSGHRTWLMKVEPGAYAPLHAHQEYEEIYVLEGEFYDADTTYRAGDFAIRAPGTQHIAGSKTGAVVMLVFSRAPKDA</sequence>
<protein>
    <submittedName>
        <fullName evidence="2">Anti-Sigm factor, ChrR</fullName>
    </submittedName>
</protein>
<organism evidence="2 3">
    <name type="scientific">Minwuia thermotolerans</name>
    <dbReference type="NCBI Taxonomy" id="2056226"/>
    <lineage>
        <taxon>Bacteria</taxon>
        <taxon>Pseudomonadati</taxon>
        <taxon>Pseudomonadota</taxon>
        <taxon>Alphaproteobacteria</taxon>
        <taxon>Minwuiales</taxon>
        <taxon>Minwuiaceae</taxon>
        <taxon>Minwuia</taxon>
    </lineage>
</organism>
<proteinExistence type="predicted"/>
<dbReference type="InterPro" id="IPR011051">
    <property type="entry name" value="RmlC_Cupin_sf"/>
</dbReference>
<keyword evidence="3" id="KW-1185">Reference proteome</keyword>
<dbReference type="InterPro" id="IPR014710">
    <property type="entry name" value="RmlC-like_jellyroll"/>
</dbReference>
<feature type="domain" description="ChrR-like cupin" evidence="1">
    <location>
        <begin position="36"/>
        <end position="130"/>
    </location>
</feature>
<accession>A0A2M9FX79</accession>
<evidence type="ECO:0000313" key="2">
    <source>
        <dbReference type="EMBL" id="PJK28072.1"/>
    </source>
</evidence>
<evidence type="ECO:0000313" key="3">
    <source>
        <dbReference type="Proteomes" id="UP000229498"/>
    </source>
</evidence>
<dbReference type="AlphaFoldDB" id="A0A2M9FX79"/>
<dbReference type="SUPFAM" id="SSF51182">
    <property type="entry name" value="RmlC-like cupins"/>
    <property type="match status" value="1"/>
</dbReference>
<reference evidence="2 3" key="1">
    <citation type="submission" date="2017-11" db="EMBL/GenBank/DDBJ databases">
        <title>Draft genome sequence of Rhizobiales bacterium SY3-13.</title>
        <authorList>
            <person name="Sun C."/>
        </authorList>
    </citation>
    <scope>NUCLEOTIDE SEQUENCE [LARGE SCALE GENOMIC DNA]</scope>
    <source>
        <strain evidence="2 3">SY3-13</strain>
    </source>
</reference>
<evidence type="ECO:0000259" key="1">
    <source>
        <dbReference type="Pfam" id="PF12973"/>
    </source>
</evidence>
<gene>
    <name evidence="2" type="ORF">CVT23_18715</name>
</gene>
<dbReference type="Gene3D" id="2.60.120.10">
    <property type="entry name" value="Jelly Rolls"/>
    <property type="match status" value="1"/>
</dbReference>
<dbReference type="OrthoDB" id="9801227at2"/>